<protein>
    <submittedName>
        <fullName evidence="1">Uncharacterized protein</fullName>
    </submittedName>
</protein>
<name>A0A166FAL8_9EURY</name>
<dbReference type="PATRIC" id="fig|55758.3.peg.149"/>
<organism evidence="1 2">
    <name type="scientific">Methanobrevibacter filiformis</name>
    <dbReference type="NCBI Taxonomy" id="55758"/>
    <lineage>
        <taxon>Archaea</taxon>
        <taxon>Methanobacteriati</taxon>
        <taxon>Methanobacteriota</taxon>
        <taxon>Methanomada group</taxon>
        <taxon>Methanobacteria</taxon>
        <taxon>Methanobacteriales</taxon>
        <taxon>Methanobacteriaceae</taxon>
        <taxon>Methanobrevibacter</taxon>
    </lineage>
</organism>
<dbReference type="AlphaFoldDB" id="A0A166FAL8"/>
<proteinExistence type="predicted"/>
<dbReference type="Proteomes" id="UP000077066">
    <property type="component" value="Unassembled WGS sequence"/>
</dbReference>
<reference evidence="1 2" key="1">
    <citation type="submission" date="2016-04" db="EMBL/GenBank/DDBJ databases">
        <title>Genome sequence of Methanobrevibacter filiformis DSM 11501.</title>
        <authorList>
            <person name="Poehlein A."/>
            <person name="Seedorf H."/>
            <person name="Daniel R."/>
        </authorList>
    </citation>
    <scope>NUCLEOTIDE SEQUENCE [LARGE SCALE GENOMIC DNA]</scope>
    <source>
        <strain evidence="1 2">DSM 11501</strain>
    </source>
</reference>
<comment type="caution">
    <text evidence="1">The sequence shown here is derived from an EMBL/GenBank/DDBJ whole genome shotgun (WGS) entry which is preliminary data.</text>
</comment>
<dbReference type="RefSeq" id="WP_066970475.1">
    <property type="nucleotide sequence ID" value="NZ_LWMT01000016.1"/>
</dbReference>
<gene>
    <name evidence="1" type="ORF">MBFIL_01310</name>
</gene>
<sequence length="160" mass="18358">MALKISTLIKQGKKDKLILKIDSLNDTIEASPLSRRQWGEVEDIESQAMGEVENIQTEIADKKGFRSKSKKDKKLEMAQELRMKMSISEQIVSSREAQTRAIYLSLSPHDSSLEEDQIQDLLNKEQFDEIYDKILDISGIVQDEEEANELGEDLKRFPKD</sequence>
<dbReference type="STRING" id="55758.MBFIL_01310"/>
<accession>A0A166FAL8</accession>
<evidence type="ECO:0000313" key="1">
    <source>
        <dbReference type="EMBL" id="KZX17473.1"/>
    </source>
</evidence>
<dbReference type="EMBL" id="LWMT01000016">
    <property type="protein sequence ID" value="KZX17473.1"/>
    <property type="molecule type" value="Genomic_DNA"/>
</dbReference>
<keyword evidence="2" id="KW-1185">Reference proteome</keyword>
<evidence type="ECO:0000313" key="2">
    <source>
        <dbReference type="Proteomes" id="UP000077066"/>
    </source>
</evidence>